<dbReference type="Gene3D" id="1.10.630.10">
    <property type="entry name" value="Cytochrome P450"/>
    <property type="match status" value="1"/>
</dbReference>
<dbReference type="InterPro" id="IPR001128">
    <property type="entry name" value="Cyt_P450"/>
</dbReference>
<evidence type="ECO:0000256" key="2">
    <source>
        <dbReference type="ARBA" id="ARBA00022723"/>
    </source>
</evidence>
<dbReference type="SUPFAM" id="SSF48264">
    <property type="entry name" value="Cytochrome P450"/>
    <property type="match status" value="1"/>
</dbReference>
<protein>
    <submittedName>
        <fullName evidence="8">Uncharacterized protein</fullName>
    </submittedName>
</protein>
<proteinExistence type="predicted"/>
<dbReference type="Gene3D" id="1.10.640.10">
    <property type="entry name" value="Haem peroxidase domain superfamily, animal type"/>
    <property type="match status" value="1"/>
</dbReference>
<dbReference type="InterPro" id="IPR034812">
    <property type="entry name" value="Ppo-like_N"/>
</dbReference>
<dbReference type="InterPro" id="IPR037120">
    <property type="entry name" value="Haem_peroxidase_sf_animal"/>
</dbReference>
<evidence type="ECO:0000256" key="5">
    <source>
        <dbReference type="ARBA" id="ARBA00023004"/>
    </source>
</evidence>
<keyword evidence="4" id="KW-0560">Oxidoreductase</keyword>
<dbReference type="EMBL" id="DF933813">
    <property type="protein sequence ID" value="GAM35172.1"/>
    <property type="molecule type" value="Genomic_DNA"/>
</dbReference>
<dbReference type="SUPFAM" id="SSF48113">
    <property type="entry name" value="Heme-dependent peroxidases"/>
    <property type="match status" value="1"/>
</dbReference>
<keyword evidence="9" id="KW-1185">Reference proteome</keyword>
<evidence type="ECO:0000256" key="6">
    <source>
        <dbReference type="PIRSR" id="PIRSR619791-2"/>
    </source>
</evidence>
<sequence>MRRFSSVFKKKDDSKVKENGQASEKVNGKRHSKAVSASAPAAEPEDHSKARTEVSAIFERYAQVIHASREPLPTQSGDGTYLEHGHDHSTSLFSDLRSLGFKDYGTLVDVIKNKASGGLVDDKTMLMERIIQLVSGLPSNSERRTELTNAFLDELWDSLPHPPLSFVGPKFEYRSADGSWNNPTIPWLGAANTEYSRSIAPLTIQPSGLPDAGLVFDSIMARETFTPHPNKVSSVFFAWASLIIHDIFQTDYRNPHISQTSAYLDLSILYGDNQDDQNQMRTFKDGKIKPDSFSEPRLLAFPAMCNVLMVMLSRFHNNVVEQIAQINENGRFNKPRPGLSPEQTEAAWKKYDEDLFQTGRLITCGLYINITLYDYLRTIVNLNRTNSTWCLDPRARMQGTHVTPSGLGNQCSVEFNLAYRWHSATSYNDEKWTEEVYKDLFGKPAEDVSMVELLMGLHKYEQSIDKDPSKRTFANLQRQADGTFKDDDLVKIMTSAVEDVAGSFGARNVPKCMRSIEILGIEQARKWNVGSLNEFRKFFKLKPYETFEEINSDPYVADQLRHLYEHPDYVELYPGIVAEEAKEPMAPGVGIAPTYTISRAVLSDAVALVRGDRFYTTDQTPRNLTNWGWQESGHDLNINQGCVFYKLAFRAFPNHFKPDSIYAHYPMTIPEENKVIMKNLGREADYSWDPPTFNAPRVELKTYQAADSVLRHTRNFRVTWGDASAWVFGEKTGFDYMLSGDTPFHAQQRELLERSLYQEGWDSRLKEFYEQITLQLLHDKSYTLAGTKQVDLTRDVGNLATVHFAAHLFGLPLKTKGNPRGIFTEHELYMANAVIFQAVFFDYDLMRSYPLRQAARAVARKIGEMVELNVKSIGSNGIISHFIDGLRKQDNPLSDYGENLVKKLLDSGLNAHEVTWTQILPAVVSMVPKLGQVFTQVIDFYLSDAGKAYLPEINRLAKLNTPESDQALTHYVLEAIRLNGTYGAYREAQRDVTVNDGGNEIQVNKGAKVFVSFISASRDPAVFPEPEKVLLDRPVESYVHYGIGPHSCLGQEASLIALTSMLRVVGRLDNLRRARGTQGLLKKIPREGGSYHYLREDGGSFTPFPATFKVEWDSELPALKNRGTW</sequence>
<dbReference type="CDD" id="cd20612">
    <property type="entry name" value="CYP_LDS-like_C"/>
    <property type="match status" value="1"/>
</dbReference>
<keyword evidence="2 6" id="KW-0479">Metal-binding</keyword>
<dbReference type="InterPro" id="IPR050783">
    <property type="entry name" value="Oxylipin_biosynth_metab"/>
</dbReference>
<keyword evidence="5 6" id="KW-0408">Iron</keyword>
<accession>A0A6V8H4N1</accession>
<dbReference type="Pfam" id="PF03098">
    <property type="entry name" value="An_peroxidase"/>
    <property type="match status" value="2"/>
</dbReference>
<gene>
    <name evidence="8" type="ORF">TCE0_017f03293</name>
</gene>
<dbReference type="GO" id="GO:0020037">
    <property type="term" value="F:heme binding"/>
    <property type="evidence" value="ECO:0007669"/>
    <property type="project" value="InterPro"/>
</dbReference>
<dbReference type="GO" id="GO:0004601">
    <property type="term" value="F:peroxidase activity"/>
    <property type="evidence" value="ECO:0007669"/>
    <property type="project" value="InterPro"/>
</dbReference>
<evidence type="ECO:0000256" key="1">
    <source>
        <dbReference type="ARBA" id="ARBA00011881"/>
    </source>
</evidence>
<feature type="compositionally biased region" description="Basic and acidic residues" evidence="7">
    <location>
        <begin position="9"/>
        <end position="18"/>
    </location>
</feature>
<dbReference type="PROSITE" id="PS50292">
    <property type="entry name" value="PEROXIDASE_3"/>
    <property type="match status" value="1"/>
</dbReference>
<evidence type="ECO:0000313" key="8">
    <source>
        <dbReference type="EMBL" id="GAM35172.1"/>
    </source>
</evidence>
<comment type="caution">
    <text evidence="8">The sequence shown here is derived from an EMBL/GenBank/DDBJ whole genome shotgun (WGS) entry which is preliminary data.</text>
</comment>
<evidence type="ECO:0000256" key="7">
    <source>
        <dbReference type="SAM" id="MobiDB-lite"/>
    </source>
</evidence>
<feature type="binding site" description="axial binding residue" evidence="6">
    <location>
        <position position="422"/>
    </location>
    <ligand>
        <name>heme b</name>
        <dbReference type="ChEBI" id="CHEBI:60344"/>
    </ligand>
    <ligandPart>
        <name>Fe</name>
        <dbReference type="ChEBI" id="CHEBI:18248"/>
    </ligandPart>
</feature>
<dbReference type="Proteomes" id="UP000053095">
    <property type="component" value="Unassembled WGS sequence"/>
</dbReference>
<dbReference type="GO" id="GO:0006979">
    <property type="term" value="P:response to oxidative stress"/>
    <property type="evidence" value="ECO:0007669"/>
    <property type="project" value="InterPro"/>
</dbReference>
<dbReference type="InterPro" id="IPR010255">
    <property type="entry name" value="Haem_peroxidase_sf"/>
</dbReference>
<dbReference type="GO" id="GO:0005506">
    <property type="term" value="F:iron ion binding"/>
    <property type="evidence" value="ECO:0007669"/>
    <property type="project" value="InterPro"/>
</dbReference>
<dbReference type="PANTHER" id="PTHR11903:SF13">
    <property type="entry name" value="LINOLEATE 10R-LIPOXYGENASE"/>
    <property type="match status" value="1"/>
</dbReference>
<reference evidence="9" key="1">
    <citation type="journal article" date="2015" name="Genome Announc.">
        <title>Draft genome sequence of Talaromyces cellulolyticus strain Y-94, a source of lignocellulosic biomass-degrading enzymes.</title>
        <authorList>
            <person name="Fujii T."/>
            <person name="Koike H."/>
            <person name="Sawayama S."/>
            <person name="Yano S."/>
            <person name="Inoue H."/>
        </authorList>
    </citation>
    <scope>NUCLEOTIDE SEQUENCE [LARGE SCALE GENOMIC DNA]</scope>
    <source>
        <strain evidence="9">Y-94</strain>
    </source>
</reference>
<dbReference type="CDD" id="cd09817">
    <property type="entry name" value="linoleate_diol_synthase_like"/>
    <property type="match status" value="1"/>
</dbReference>
<dbReference type="AlphaFoldDB" id="A0A6V8H4N1"/>
<evidence type="ECO:0000313" key="9">
    <source>
        <dbReference type="Proteomes" id="UP000053095"/>
    </source>
</evidence>
<dbReference type="Pfam" id="PF00067">
    <property type="entry name" value="p450"/>
    <property type="match status" value="1"/>
</dbReference>
<dbReference type="PRINTS" id="PR00457">
    <property type="entry name" value="ANPEROXIDASE"/>
</dbReference>
<dbReference type="InterPro" id="IPR036396">
    <property type="entry name" value="Cyt_P450_sf"/>
</dbReference>
<keyword evidence="6" id="KW-0349">Heme</keyword>
<evidence type="ECO:0000256" key="3">
    <source>
        <dbReference type="ARBA" id="ARBA00022964"/>
    </source>
</evidence>
<dbReference type="GO" id="GO:0016705">
    <property type="term" value="F:oxidoreductase activity, acting on paired donors, with incorporation or reduction of molecular oxygen"/>
    <property type="evidence" value="ECO:0007669"/>
    <property type="project" value="InterPro"/>
</dbReference>
<evidence type="ECO:0000256" key="4">
    <source>
        <dbReference type="ARBA" id="ARBA00023002"/>
    </source>
</evidence>
<dbReference type="InterPro" id="IPR019791">
    <property type="entry name" value="Haem_peroxidase_animal"/>
</dbReference>
<dbReference type="GO" id="GO:0004497">
    <property type="term" value="F:monooxygenase activity"/>
    <property type="evidence" value="ECO:0007669"/>
    <property type="project" value="InterPro"/>
</dbReference>
<organism evidence="8 9">
    <name type="scientific">Talaromyces pinophilus</name>
    <name type="common">Penicillium pinophilum</name>
    <dbReference type="NCBI Taxonomy" id="128442"/>
    <lineage>
        <taxon>Eukaryota</taxon>
        <taxon>Fungi</taxon>
        <taxon>Dikarya</taxon>
        <taxon>Ascomycota</taxon>
        <taxon>Pezizomycotina</taxon>
        <taxon>Eurotiomycetes</taxon>
        <taxon>Eurotiomycetidae</taxon>
        <taxon>Eurotiales</taxon>
        <taxon>Trichocomaceae</taxon>
        <taxon>Talaromyces</taxon>
        <taxon>Talaromyces sect. Talaromyces</taxon>
    </lineage>
</organism>
<name>A0A6V8H4N1_TALPI</name>
<comment type="subunit">
    <text evidence="1">Homotetramer.</text>
</comment>
<dbReference type="FunFam" id="1.10.640.10:FF:000005">
    <property type="entry name" value="Fatty acid oxygenase"/>
    <property type="match status" value="1"/>
</dbReference>
<dbReference type="GO" id="GO:0006631">
    <property type="term" value="P:fatty acid metabolic process"/>
    <property type="evidence" value="ECO:0007669"/>
    <property type="project" value="UniProtKB-ARBA"/>
</dbReference>
<dbReference type="GO" id="GO:0051213">
    <property type="term" value="F:dioxygenase activity"/>
    <property type="evidence" value="ECO:0007669"/>
    <property type="project" value="UniProtKB-KW"/>
</dbReference>
<keyword evidence="3" id="KW-0223">Dioxygenase</keyword>
<feature type="region of interest" description="Disordered" evidence="7">
    <location>
        <begin position="1"/>
        <end position="50"/>
    </location>
</feature>
<dbReference type="PANTHER" id="PTHR11903">
    <property type="entry name" value="PROSTAGLANDIN G/H SYNTHASE"/>
    <property type="match status" value="1"/>
</dbReference>